<dbReference type="Proteomes" id="UP000599391">
    <property type="component" value="Unassembled WGS sequence"/>
</dbReference>
<dbReference type="RefSeq" id="WP_214440409.1">
    <property type="nucleotide sequence ID" value="NZ_JAECZB010000062.1"/>
</dbReference>
<keyword evidence="1" id="KW-1133">Transmembrane helix</keyword>
<protein>
    <submittedName>
        <fullName evidence="2">Uncharacterized protein</fullName>
    </submittedName>
</protein>
<dbReference type="EMBL" id="JAECZB010000062">
    <property type="protein sequence ID" value="MBH8554161.1"/>
    <property type="molecule type" value="Genomic_DNA"/>
</dbReference>
<evidence type="ECO:0000256" key="1">
    <source>
        <dbReference type="SAM" id="Phobius"/>
    </source>
</evidence>
<keyword evidence="1" id="KW-0812">Transmembrane</keyword>
<dbReference type="AlphaFoldDB" id="A0A8J7HFP5"/>
<accession>A0A8J7HFP5</accession>
<sequence>MKAFLVAPKQGMSNYAIAAAVLILNTYYSTIPRVLAVGLPVLPLLIYGFCN</sequence>
<proteinExistence type="predicted"/>
<feature type="transmembrane region" description="Helical" evidence="1">
    <location>
        <begin position="12"/>
        <end position="28"/>
    </location>
</feature>
<evidence type="ECO:0000313" key="2">
    <source>
        <dbReference type="EMBL" id="MBH8554161.1"/>
    </source>
</evidence>
<keyword evidence="3" id="KW-1185">Reference proteome</keyword>
<reference evidence="2 3" key="1">
    <citation type="journal article" date="2021" name="Int. J. Syst. Evol. Microbiol.">
        <title>Amazonocrinis nigriterrae gen. nov., sp. nov., Atlanticothrix silvestris gen. nov., sp. nov. and Dendronalium phyllosphericum gen. nov., sp. nov., nostocacean cyanobacteria from Brazilian environments.</title>
        <authorList>
            <person name="Alvarenga D.O."/>
            <person name="Andreote A.P.D."/>
            <person name="Branco L.H.Z."/>
            <person name="Delbaje E."/>
            <person name="Cruz R.B."/>
            <person name="Varani A.M."/>
            <person name="Fiore M.F."/>
        </authorList>
    </citation>
    <scope>NUCLEOTIDE SEQUENCE [LARGE SCALE GENOMIC DNA]</scope>
    <source>
        <strain evidence="2 3">CENA357</strain>
    </source>
</reference>
<evidence type="ECO:0000313" key="3">
    <source>
        <dbReference type="Proteomes" id="UP000599391"/>
    </source>
</evidence>
<gene>
    <name evidence="2" type="ORF">I8751_17665</name>
</gene>
<name>A0A8J7HFP5_9CYAN</name>
<organism evidence="2 3">
    <name type="scientific">Atlanticothrix silvestris CENA357</name>
    <dbReference type="NCBI Taxonomy" id="1725252"/>
    <lineage>
        <taxon>Bacteria</taxon>
        <taxon>Bacillati</taxon>
        <taxon>Cyanobacteriota</taxon>
        <taxon>Cyanophyceae</taxon>
        <taxon>Nostocales</taxon>
        <taxon>Nodulariaceae</taxon>
        <taxon>Atlanticothrix</taxon>
        <taxon>Atlanticothrix silvestris</taxon>
    </lineage>
</organism>
<keyword evidence="1" id="KW-0472">Membrane</keyword>
<comment type="caution">
    <text evidence="2">The sequence shown here is derived from an EMBL/GenBank/DDBJ whole genome shotgun (WGS) entry which is preliminary data.</text>
</comment>